<dbReference type="EMBL" id="JACHNY010000016">
    <property type="protein sequence ID" value="MBB4619822.1"/>
    <property type="molecule type" value="Genomic_DNA"/>
</dbReference>
<protein>
    <submittedName>
        <fullName evidence="2">Uncharacterized protein</fullName>
    </submittedName>
</protein>
<name>A0A7W7AMJ2_9SPHN</name>
<keyword evidence="1" id="KW-0732">Signal</keyword>
<proteinExistence type="predicted"/>
<accession>A0A7W7AMJ2</accession>
<sequence>MKLYKIASLAGAIAMTGMSVASVAAAPPLTLQPISIGAETARFDRGVATVSLTTLAGAVEVRPLPLRDDRTLAFSVAVYNRSGRAANFGTENVTASFDRVPLRVLTHDDLADAATHKARDRQVGALALAGVLAGVASTASTTRYGYRVVHTPRATYARAISWQDNSIGAAGAVAAVGAGAMAARSIGERLDYTLDRIDGETLQTTTVDPDASLGGVVTVALYDDLRKRPGVVHMTVRWNGEHYPFAFRLAPPGAPAQEMPATQPGDGF</sequence>
<feature type="signal peptide" evidence="1">
    <location>
        <begin position="1"/>
        <end position="21"/>
    </location>
</feature>
<gene>
    <name evidence="2" type="ORF">GGQ96_003982</name>
</gene>
<keyword evidence="3" id="KW-1185">Reference proteome</keyword>
<evidence type="ECO:0000256" key="1">
    <source>
        <dbReference type="SAM" id="SignalP"/>
    </source>
</evidence>
<reference evidence="2 3" key="1">
    <citation type="submission" date="2020-08" db="EMBL/GenBank/DDBJ databases">
        <title>Genomic Encyclopedia of Type Strains, Phase IV (KMG-IV): sequencing the most valuable type-strain genomes for metagenomic binning, comparative biology and taxonomic classification.</title>
        <authorList>
            <person name="Goeker M."/>
        </authorList>
    </citation>
    <scope>NUCLEOTIDE SEQUENCE [LARGE SCALE GENOMIC DNA]</scope>
    <source>
        <strain evidence="2 3">DSM 15867</strain>
    </source>
</reference>
<dbReference type="RefSeq" id="WP_093068038.1">
    <property type="nucleotide sequence ID" value="NZ_JACHNY010000016.1"/>
</dbReference>
<dbReference type="Proteomes" id="UP000574769">
    <property type="component" value="Unassembled WGS sequence"/>
</dbReference>
<evidence type="ECO:0000313" key="3">
    <source>
        <dbReference type="Proteomes" id="UP000574769"/>
    </source>
</evidence>
<evidence type="ECO:0000313" key="2">
    <source>
        <dbReference type="EMBL" id="MBB4619822.1"/>
    </source>
</evidence>
<comment type="caution">
    <text evidence="2">The sequence shown here is derived from an EMBL/GenBank/DDBJ whole genome shotgun (WGS) entry which is preliminary data.</text>
</comment>
<feature type="chain" id="PRO_5031130063" evidence="1">
    <location>
        <begin position="22"/>
        <end position="268"/>
    </location>
</feature>
<dbReference type="AlphaFoldDB" id="A0A7W7AMJ2"/>
<organism evidence="2 3">
    <name type="scientific">Sphingomonas abaci</name>
    <dbReference type="NCBI Taxonomy" id="237611"/>
    <lineage>
        <taxon>Bacteria</taxon>
        <taxon>Pseudomonadati</taxon>
        <taxon>Pseudomonadota</taxon>
        <taxon>Alphaproteobacteria</taxon>
        <taxon>Sphingomonadales</taxon>
        <taxon>Sphingomonadaceae</taxon>
        <taxon>Sphingomonas</taxon>
    </lineage>
</organism>